<keyword evidence="2" id="KW-1185">Reference proteome</keyword>
<reference evidence="1 2" key="1">
    <citation type="submission" date="2016-12" db="EMBL/GenBank/DDBJ databases">
        <title>Comparison of Traditional DNA-DNA Hybridization with In Silico Genomic Analysis.</title>
        <authorList>
            <person name="Nicholson A.C."/>
            <person name="Humrighouse B.W."/>
            <person name="Graziano J."/>
            <person name="Lasker B."/>
            <person name="Whitney A.M."/>
            <person name="Mcquiston J.R."/>
        </authorList>
    </citation>
    <scope>NUCLEOTIDE SEQUENCE [LARGE SCALE GENOMIC DNA]</scope>
    <source>
        <strain evidence="1 2">H2240</strain>
    </source>
</reference>
<accession>A0A212AC02</accession>
<comment type="caution">
    <text evidence="1">The sequence shown here is derived from an EMBL/GenBank/DDBJ whole genome shotgun (WGS) entry which is preliminary data.</text>
</comment>
<proteinExistence type="predicted"/>
<evidence type="ECO:0000313" key="2">
    <source>
        <dbReference type="Proteomes" id="UP000196878"/>
    </source>
</evidence>
<dbReference type="EMBL" id="NIPW01000011">
    <property type="protein sequence ID" value="OWJ78439.1"/>
    <property type="molecule type" value="Genomic_DNA"/>
</dbReference>
<organism evidence="1 2">
    <name type="scientific">Haematobacter genomosp. 1</name>
    <dbReference type="NCBI Taxonomy" id="366618"/>
    <lineage>
        <taxon>Bacteria</taxon>
        <taxon>Pseudomonadati</taxon>
        <taxon>Pseudomonadota</taxon>
        <taxon>Alphaproteobacteria</taxon>
        <taxon>Rhodobacterales</taxon>
        <taxon>Paracoccaceae</taxon>
        <taxon>Haematobacter</taxon>
    </lineage>
</organism>
<dbReference type="Proteomes" id="UP000196878">
    <property type="component" value="Unassembled WGS sequence"/>
</dbReference>
<sequence length="81" mass="9649">MEMTGEDRAARNARQRELYAADPEKYRAKFEEWLRNLSPERLEVWRSHARASQKKYRARRASSQMMADAALLLKMMENTDE</sequence>
<dbReference type="AlphaFoldDB" id="A0A212AC02"/>
<name>A0A212AC02_9RHOB</name>
<evidence type="ECO:0000313" key="1">
    <source>
        <dbReference type="EMBL" id="OWJ78439.1"/>
    </source>
</evidence>
<protein>
    <submittedName>
        <fullName evidence="1">Uncharacterized protein</fullName>
    </submittedName>
</protein>
<gene>
    <name evidence="1" type="ORF">CDV49_08360</name>
</gene>